<feature type="region of interest" description="Disordered" evidence="1">
    <location>
        <begin position="900"/>
        <end position="922"/>
    </location>
</feature>
<feature type="compositionally biased region" description="Polar residues" evidence="1">
    <location>
        <begin position="528"/>
        <end position="539"/>
    </location>
</feature>
<dbReference type="EnsemblMetazoa" id="CPIJ009367-RA">
    <property type="protein sequence ID" value="CPIJ009367-PA"/>
    <property type="gene ID" value="CPIJ009367"/>
</dbReference>
<feature type="region of interest" description="Disordered" evidence="1">
    <location>
        <begin position="417"/>
        <end position="439"/>
    </location>
</feature>
<sequence>MIFNLEYTEDSFFVITKDQLEEDLRNAAFECDVEELFQRIISWRKAKGADLFTFEAIDFYDDSEQDDFFATGNTSSFPDENDQTTASAVEAVTHGSTNITIPNTISQVEPSVPASGGLNKITSAVQPRESAPGGLHQTAASSVTAAGGVTSFISAPAFRPGTHGSTNITIPNAISQVEPSVSASGGLNKITSAPEGLHQTAASTVSAAGGLNQTISSSVTTAGGVTSYISAPAFQPGADISTNTPFIVHEIQPSVIASGGLNQTASSSISTVQPSESASGELHQSASSTVSGGVTSFISAPAFRPGTHGSTNHTIPNAISQVEPRVSASGGLNKITSADQPSVSAPEGLHQTATSTVSAAGGLNQTISSSVTTAGGVTSYISAPAFQPGADISTNTPFIVHEIQPSVIASGGLNQTASSSISTVQPSESASGELHQSASSTVSGGVTSFISAPAFRPGTHGSTNHTIPNAISQVEPRVSASGGLNKITSADQPSVSAPEGLHQTASSSVTAAGGVTGFISTPAFRPRTQGSTNTTIPNTISQVEPSVLASGGVTSFISAPAFRPETHGSTNITIPNAVFKVEPSVPASGGLNQTASSTVTAAGGVTSYISAPAFQPGAHISTNTPFIVHEIQPSCTVQPSEFASGGLHQSASSTVPASGGVTSFISAPAFRPGTHGSTNHTIPNTISQVEPSVPASGGLNKITSAVQPSVSAPEGLHQTASSSVTAAGGVTSYISAPAFQPGTHSSTNIPFAIYEVQPRVSTSGGVTSFISAPAFQPGNHGNTNIPFTVFEVQPSVSGSGALFGPSALEELLKQTETGKQLIKRAARAPFTKESQRELVDIIAEHHNSQGSKATEENLEQYASAVALLFDKEEKDIYYTKRGGGKRNPGGKIYNRIHNQKQAKKRRDNLEEAHVSQENQAPEGDPVCQEAIEWLRLNVNPWSVTLDKWKSSFGYRRKSLQDPKCARECVDQFRHYSEQYGYQLVGTVCLNDSCDHHYTLNREYHVEMAVKFVGGKESIEKGERVVGSGRRSGQLYALDVFRREGAVGGGIHATAMMAWKPTPQSRLSQDKGPVDEESVEEETAADVPDGESVQELTTCLAGRQFGVAKLTEDKDEEGHPGALHSQPERGHCLAEGSTAGGQFTDFTEGTDDEVLTFALNTEAVAKNLKSADGSKRRSGLIHWIPIVVWQIFLFEKDETGNVDRFNLHLVEKSCSQGLGFDYEGTNASVTKILFPVCVGELCSVPIDADFALLNTHEHDGITDWISFLRKLLPHVTLKFRDAHSNELADFLRSQRSDQNLEHNKDQIACVALILLNNILKPTRVNKTFLPTIQVAQEDTILFVDSRESISQRISSVYSTYATMDAPAIPKLIFTGHDSLHLNARANQRQLSRSFRAPSSVDRVDTRVFFVVFFVSVAPRQSHSQASQQLFFDSISKRQQPAAKASSRVKRNEEKRDVSSVFSNESVSESECVVDFVTSEKCAHRVREVAPRAGVVQTAGSAAREGAPKCGEKCAAAAASIARPACKTQVEPPSVAGSARTNLRKPIRRHLQTNLPPPTDDCVRSKAKVVRVRLLRCVNGMLLEGSVKTSQEAFPKDTKPRRDLLWE</sequence>
<feature type="compositionally biased region" description="Polar residues" evidence="1">
    <location>
        <begin position="417"/>
        <end position="438"/>
    </location>
</feature>
<protein>
    <submittedName>
        <fullName evidence="2 3">Uncharacterized protein</fullName>
    </submittedName>
</protein>
<reference evidence="3" key="2">
    <citation type="submission" date="2020-05" db="UniProtKB">
        <authorList>
            <consortium name="EnsemblMetazoa"/>
        </authorList>
    </citation>
    <scope>IDENTIFICATION</scope>
    <source>
        <strain evidence="3">JHB</strain>
    </source>
</reference>
<feature type="compositionally biased region" description="Polar residues" evidence="1">
    <location>
        <begin position="265"/>
        <end position="286"/>
    </location>
</feature>
<dbReference type="eggNOG" id="ENOG502T8T6">
    <property type="taxonomic scope" value="Eukaryota"/>
</dbReference>
<dbReference type="InParanoid" id="B0WQ78"/>
<dbReference type="EMBL" id="DS232036">
    <property type="protein sequence ID" value="EDS32738.1"/>
    <property type="molecule type" value="Genomic_DNA"/>
</dbReference>
<feature type="region of interest" description="Disordered" evidence="1">
    <location>
        <begin position="483"/>
        <end position="539"/>
    </location>
</feature>
<evidence type="ECO:0000256" key="1">
    <source>
        <dbReference type="SAM" id="MobiDB-lite"/>
    </source>
</evidence>
<feature type="region of interest" description="Disordered" evidence="1">
    <location>
        <begin position="1586"/>
        <end position="1605"/>
    </location>
</feature>
<evidence type="ECO:0000313" key="4">
    <source>
        <dbReference type="Proteomes" id="UP000002320"/>
    </source>
</evidence>
<feature type="compositionally biased region" description="Polar residues" evidence="1">
    <location>
        <begin position="486"/>
        <end position="495"/>
    </location>
</feature>
<gene>
    <name evidence="3" type="primary">6041632</name>
    <name evidence="2" type="ORF">CpipJ_CPIJ009367</name>
</gene>
<accession>B0WQ78</accession>
<organism>
    <name type="scientific">Culex quinquefasciatus</name>
    <name type="common">Southern house mosquito</name>
    <name type="synonym">Culex pungens</name>
    <dbReference type="NCBI Taxonomy" id="7176"/>
    <lineage>
        <taxon>Eukaryota</taxon>
        <taxon>Metazoa</taxon>
        <taxon>Ecdysozoa</taxon>
        <taxon>Arthropoda</taxon>
        <taxon>Hexapoda</taxon>
        <taxon>Insecta</taxon>
        <taxon>Pterygota</taxon>
        <taxon>Neoptera</taxon>
        <taxon>Endopterygota</taxon>
        <taxon>Diptera</taxon>
        <taxon>Nematocera</taxon>
        <taxon>Culicoidea</taxon>
        <taxon>Culicidae</taxon>
        <taxon>Culicinae</taxon>
        <taxon>Culicini</taxon>
        <taxon>Culex</taxon>
        <taxon>Culex</taxon>
    </lineage>
</organism>
<evidence type="ECO:0000313" key="2">
    <source>
        <dbReference type="EMBL" id="EDS32738.1"/>
    </source>
</evidence>
<proteinExistence type="predicted"/>
<reference evidence="2" key="1">
    <citation type="submission" date="2007-03" db="EMBL/GenBank/DDBJ databases">
        <title>Annotation of Culex pipiens quinquefasciatus.</title>
        <authorList>
            <consortium name="The Broad Institute Genome Sequencing Platform"/>
            <person name="Atkinson P.W."/>
            <person name="Hemingway J."/>
            <person name="Christensen B.M."/>
            <person name="Higgs S."/>
            <person name="Kodira C."/>
            <person name="Hannick L."/>
            <person name="Megy K."/>
            <person name="O'Leary S."/>
            <person name="Pearson M."/>
            <person name="Haas B.J."/>
            <person name="Mauceli E."/>
            <person name="Wortman J.R."/>
            <person name="Lee N.H."/>
            <person name="Guigo R."/>
            <person name="Stanke M."/>
            <person name="Alvarado L."/>
            <person name="Amedeo P."/>
            <person name="Antoine C.H."/>
            <person name="Arensburger P."/>
            <person name="Bidwell S.L."/>
            <person name="Crawford M."/>
            <person name="Camaro F."/>
            <person name="Devon K."/>
            <person name="Engels R."/>
            <person name="Hammond M."/>
            <person name="Howarth C."/>
            <person name="Koehrsen M."/>
            <person name="Lawson D."/>
            <person name="Montgomery P."/>
            <person name="Nene V."/>
            <person name="Nusbaum C."/>
            <person name="Puiu D."/>
            <person name="Romero-Severson J."/>
            <person name="Severson D.W."/>
            <person name="Shumway M."/>
            <person name="Sisk P."/>
            <person name="Stolte C."/>
            <person name="Zeng Q."/>
            <person name="Eisenstadt E."/>
            <person name="Fraser-Liggett C."/>
            <person name="Strausberg R."/>
            <person name="Galagan J."/>
            <person name="Birren B."/>
            <person name="Collins F.H."/>
        </authorList>
    </citation>
    <scope>NUCLEOTIDE SEQUENCE [LARGE SCALE GENOMIC DNA]</scope>
    <source>
        <strain evidence="2">JHB</strain>
    </source>
</reference>
<feature type="region of interest" description="Disordered" evidence="1">
    <location>
        <begin position="1061"/>
        <end position="1090"/>
    </location>
</feature>
<dbReference type="VEuPathDB" id="VectorBase:CQUJHB016413"/>
<feature type="region of interest" description="Disordered" evidence="1">
    <location>
        <begin position="265"/>
        <end position="287"/>
    </location>
</feature>
<feature type="compositionally biased region" description="Basic and acidic residues" evidence="1">
    <location>
        <begin position="1592"/>
        <end position="1605"/>
    </location>
</feature>
<dbReference type="KEGG" id="cqu:CpipJ_CPIJ009367"/>
<keyword evidence="4" id="KW-1185">Reference proteome</keyword>
<feature type="compositionally biased region" description="Acidic residues" evidence="1">
    <location>
        <begin position="1074"/>
        <end position="1083"/>
    </location>
</feature>
<dbReference type="OrthoDB" id="7765114at2759"/>
<dbReference type="HOGENOM" id="CLU_244116_0_0_1"/>
<dbReference type="STRING" id="7176.B0WQ78"/>
<dbReference type="VEuPathDB" id="VectorBase:CPIJ009367"/>
<evidence type="ECO:0000313" key="3">
    <source>
        <dbReference type="EnsemblMetazoa" id="CPIJ009367-PA"/>
    </source>
</evidence>
<name>B0WQ78_CULQU</name>
<dbReference type="Proteomes" id="UP000002320">
    <property type="component" value="Unassembled WGS sequence"/>
</dbReference>